<accession>A0A8H4QK77</accession>
<sequence>MAEIKTATLKIKEVLNESSLTTREGLLTWLSSGNMQHLAQLCTIINLVGASRGSSIASPLIKAAAGSEVPSFEVLNNAIANAKAVSDILGLALASLEKAITIASGGQHLLKGENKALQLTASYIARSIAFWKSEQIYDAHEISSFIRAVIQFYEECQRIFRTKDHPFGVDGHELDGLVNAYKRIQKANKDSGYRSLDYSSAHIFEHLHTRRQVTTTNSSPLKDALAPNVLCGWVEMPSSGHPVEFHIPEGLINTIHIIGQTLPIVAHKDLCAFFHSFAAPHMTHNDGSQSSGVDNVAKLAVNSQRTFQHVKSRCSQPFQSLSSADMLSKIWGAAFLYAHSMNTSIATARRYAAFYSEKWHYAPLYDFASLASLISSAEMDIKHTSDCFDRVAQALSKVLTHMDDHLKKEENEMDGRSFTENTRLRGVLQALKDDVDNYTSWWTKLVMDMEYLIQRTQGHHHESNLMDEIVNETHRTLEGRLMDYASKVKDVMITSRNLFGLPVTQAAQINGQVARLTNDTRSSVKKISAWCAYHSRGLDDILSKISQETIRRISETVNHATTAGERVFEKILVADLCTRTLEAAAGSKRSEDLLEITSLLLTEFDETIVKLSSVAESYDKKDFDSRIEEMQEDSFSIAGEYRKICREVLSFFDCLYKGHVDWWSEACRNLRSIHDQVAAAIPQVDGVLLNARFIVSEWRALEERFRLYSGKMGDVRKVISRDVRV</sequence>
<dbReference type="EMBL" id="JAACJL010000057">
    <property type="protein sequence ID" value="KAF4612250.1"/>
    <property type="molecule type" value="Genomic_DNA"/>
</dbReference>
<keyword evidence="2" id="KW-1185">Reference proteome</keyword>
<evidence type="ECO:0000313" key="1">
    <source>
        <dbReference type="EMBL" id="KAF4612250.1"/>
    </source>
</evidence>
<dbReference type="Proteomes" id="UP000521872">
    <property type="component" value="Unassembled WGS sequence"/>
</dbReference>
<proteinExistence type="predicted"/>
<dbReference type="AlphaFoldDB" id="A0A8H4QK77"/>
<reference evidence="1 2" key="1">
    <citation type="submission" date="2019-12" db="EMBL/GenBank/DDBJ databases">
        <authorList>
            <person name="Floudas D."/>
            <person name="Bentzer J."/>
            <person name="Ahren D."/>
            <person name="Johansson T."/>
            <person name="Persson P."/>
            <person name="Tunlid A."/>
        </authorList>
    </citation>
    <scope>NUCLEOTIDE SEQUENCE [LARGE SCALE GENOMIC DNA]</scope>
    <source>
        <strain evidence="1 2">CBS 102.39</strain>
    </source>
</reference>
<comment type="caution">
    <text evidence="1">The sequence shown here is derived from an EMBL/GenBank/DDBJ whole genome shotgun (WGS) entry which is preliminary data.</text>
</comment>
<gene>
    <name evidence="1" type="ORF">D9613_004055</name>
</gene>
<name>A0A8H4QK77_9AGAR</name>
<evidence type="ECO:0000313" key="2">
    <source>
        <dbReference type="Proteomes" id="UP000521872"/>
    </source>
</evidence>
<organism evidence="1 2">
    <name type="scientific">Agrocybe pediades</name>
    <dbReference type="NCBI Taxonomy" id="84607"/>
    <lineage>
        <taxon>Eukaryota</taxon>
        <taxon>Fungi</taxon>
        <taxon>Dikarya</taxon>
        <taxon>Basidiomycota</taxon>
        <taxon>Agaricomycotina</taxon>
        <taxon>Agaricomycetes</taxon>
        <taxon>Agaricomycetidae</taxon>
        <taxon>Agaricales</taxon>
        <taxon>Agaricineae</taxon>
        <taxon>Strophariaceae</taxon>
        <taxon>Agrocybe</taxon>
    </lineage>
</organism>
<protein>
    <submittedName>
        <fullName evidence="1">Uncharacterized protein</fullName>
    </submittedName>
</protein>